<organism evidence="2 3">
    <name type="scientific">Kribbella lupini</name>
    <dbReference type="NCBI Taxonomy" id="291602"/>
    <lineage>
        <taxon>Bacteria</taxon>
        <taxon>Bacillati</taxon>
        <taxon>Actinomycetota</taxon>
        <taxon>Actinomycetes</taxon>
        <taxon>Propionibacteriales</taxon>
        <taxon>Kribbellaceae</taxon>
        <taxon>Kribbella</taxon>
    </lineage>
</organism>
<dbReference type="Proteomes" id="UP001500363">
    <property type="component" value="Unassembled WGS sequence"/>
</dbReference>
<keyword evidence="1" id="KW-0812">Transmembrane</keyword>
<protein>
    <recommendedName>
        <fullName evidence="4">Secreted protein</fullName>
    </recommendedName>
</protein>
<dbReference type="EMBL" id="BAAANC010000002">
    <property type="protein sequence ID" value="GAA1533330.1"/>
    <property type="molecule type" value="Genomic_DNA"/>
</dbReference>
<proteinExistence type="predicted"/>
<evidence type="ECO:0000256" key="1">
    <source>
        <dbReference type="SAM" id="Phobius"/>
    </source>
</evidence>
<sequence length="128" mass="13654">MSVGWQAVVQAASAIALTVLTFYVSVRNFTLVHVRAPTKSQAMTPLGTTTARLQATVAVPRDADVPWPAGAYRGSDERRWRRAGGRTEVSRDPSAASDVLLSVTGSLLCGLARAIRAFLILHLAAACY</sequence>
<evidence type="ECO:0000313" key="3">
    <source>
        <dbReference type="Proteomes" id="UP001500363"/>
    </source>
</evidence>
<evidence type="ECO:0000313" key="2">
    <source>
        <dbReference type="EMBL" id="GAA1533330.1"/>
    </source>
</evidence>
<reference evidence="2 3" key="1">
    <citation type="journal article" date="2019" name="Int. J. Syst. Evol. Microbiol.">
        <title>The Global Catalogue of Microorganisms (GCM) 10K type strain sequencing project: providing services to taxonomists for standard genome sequencing and annotation.</title>
        <authorList>
            <consortium name="The Broad Institute Genomics Platform"/>
            <consortium name="The Broad Institute Genome Sequencing Center for Infectious Disease"/>
            <person name="Wu L."/>
            <person name="Ma J."/>
        </authorList>
    </citation>
    <scope>NUCLEOTIDE SEQUENCE [LARGE SCALE GENOMIC DNA]</scope>
    <source>
        <strain evidence="2 3">JCM 14303</strain>
    </source>
</reference>
<feature type="transmembrane region" description="Helical" evidence="1">
    <location>
        <begin position="6"/>
        <end position="26"/>
    </location>
</feature>
<keyword evidence="3" id="KW-1185">Reference proteome</keyword>
<comment type="caution">
    <text evidence="2">The sequence shown here is derived from an EMBL/GenBank/DDBJ whole genome shotgun (WGS) entry which is preliminary data.</text>
</comment>
<accession>A0ABN2B515</accession>
<keyword evidence="1" id="KW-1133">Transmembrane helix</keyword>
<evidence type="ECO:0008006" key="4">
    <source>
        <dbReference type="Google" id="ProtNLM"/>
    </source>
</evidence>
<name>A0ABN2B515_9ACTN</name>
<gene>
    <name evidence="2" type="ORF">GCM10009741_39570</name>
</gene>
<keyword evidence="1" id="KW-0472">Membrane</keyword>